<reference evidence="2 3" key="1">
    <citation type="submission" date="2019-03" db="EMBL/GenBank/DDBJ databases">
        <title>First draft genome of Liparis tanakae, snailfish: a comprehensive survey of snailfish specific genes.</title>
        <authorList>
            <person name="Kim W."/>
            <person name="Song I."/>
            <person name="Jeong J.-H."/>
            <person name="Kim D."/>
            <person name="Kim S."/>
            <person name="Ryu S."/>
            <person name="Song J.Y."/>
            <person name="Lee S.K."/>
        </authorList>
    </citation>
    <scope>NUCLEOTIDE SEQUENCE [LARGE SCALE GENOMIC DNA]</scope>
    <source>
        <tissue evidence="2">Muscle</tissue>
    </source>
</reference>
<dbReference type="EMBL" id="SRLO01007665">
    <property type="protein sequence ID" value="TNN27838.1"/>
    <property type="molecule type" value="Genomic_DNA"/>
</dbReference>
<comment type="caution">
    <text evidence="2">The sequence shown here is derived from an EMBL/GenBank/DDBJ whole genome shotgun (WGS) entry which is preliminary data.</text>
</comment>
<feature type="region of interest" description="Disordered" evidence="1">
    <location>
        <begin position="1"/>
        <end position="24"/>
    </location>
</feature>
<feature type="compositionally biased region" description="Pro residues" evidence="1">
    <location>
        <begin position="62"/>
        <end position="80"/>
    </location>
</feature>
<dbReference type="AlphaFoldDB" id="A0A4Z2EGF1"/>
<accession>A0A4Z2EGF1</accession>
<organism evidence="2 3">
    <name type="scientific">Liparis tanakae</name>
    <name type="common">Tanaka's snailfish</name>
    <dbReference type="NCBI Taxonomy" id="230148"/>
    <lineage>
        <taxon>Eukaryota</taxon>
        <taxon>Metazoa</taxon>
        <taxon>Chordata</taxon>
        <taxon>Craniata</taxon>
        <taxon>Vertebrata</taxon>
        <taxon>Euteleostomi</taxon>
        <taxon>Actinopterygii</taxon>
        <taxon>Neopterygii</taxon>
        <taxon>Teleostei</taxon>
        <taxon>Neoteleostei</taxon>
        <taxon>Acanthomorphata</taxon>
        <taxon>Eupercaria</taxon>
        <taxon>Perciformes</taxon>
        <taxon>Cottioidei</taxon>
        <taxon>Cottales</taxon>
        <taxon>Liparidae</taxon>
        <taxon>Liparis</taxon>
    </lineage>
</organism>
<evidence type="ECO:0000313" key="3">
    <source>
        <dbReference type="Proteomes" id="UP000314294"/>
    </source>
</evidence>
<feature type="compositionally biased region" description="Polar residues" evidence="1">
    <location>
        <begin position="84"/>
        <end position="96"/>
    </location>
</feature>
<evidence type="ECO:0000313" key="2">
    <source>
        <dbReference type="EMBL" id="TNN27838.1"/>
    </source>
</evidence>
<proteinExistence type="predicted"/>
<feature type="region of interest" description="Disordered" evidence="1">
    <location>
        <begin position="53"/>
        <end position="104"/>
    </location>
</feature>
<dbReference type="Proteomes" id="UP000314294">
    <property type="component" value="Unassembled WGS sequence"/>
</dbReference>
<gene>
    <name evidence="2" type="ORF">EYF80_062014</name>
</gene>
<protein>
    <submittedName>
        <fullName evidence="2">Uncharacterized protein</fullName>
    </submittedName>
</protein>
<name>A0A4Z2EGF1_9TELE</name>
<feature type="compositionally biased region" description="Basic residues" evidence="1">
    <location>
        <begin position="1"/>
        <end position="10"/>
    </location>
</feature>
<sequence length="104" mass="11385">MDGKRLRRSRPSAALGPPDGPAVPVRMMVPLLTVTWKMRKRCRAPKATWRWTPEAGRCPCRRAPPPSDPPPKGQRPPSAPTAPHGQQHTCSSTLGTHVSHIALM</sequence>
<evidence type="ECO:0000256" key="1">
    <source>
        <dbReference type="SAM" id="MobiDB-lite"/>
    </source>
</evidence>
<keyword evidence="3" id="KW-1185">Reference proteome</keyword>